<proteinExistence type="predicted"/>
<keyword evidence="2" id="KW-1185">Reference proteome</keyword>
<name>A0A135UZT7_9PEZI</name>
<comment type="caution">
    <text evidence="1">The sequence shown here is derived from an EMBL/GenBank/DDBJ whole genome shotgun (WGS) entry which is preliminary data.</text>
</comment>
<gene>
    <name evidence="1" type="ORF">CSAL01_13081</name>
</gene>
<dbReference type="Proteomes" id="UP000070121">
    <property type="component" value="Unassembled WGS sequence"/>
</dbReference>
<dbReference type="EMBL" id="JFFI01000792">
    <property type="protein sequence ID" value="KXH65906.1"/>
    <property type="molecule type" value="Genomic_DNA"/>
</dbReference>
<evidence type="ECO:0000313" key="2">
    <source>
        <dbReference type="Proteomes" id="UP000070121"/>
    </source>
</evidence>
<sequence>MAGHASYAKLARTAGTGIISPRPAPPPAASHCRSTWHSTRYRSELGFPGSPILAGHEKADFPSPPSIEAEWATGNPLPRGYRAWYYCQPEVFARHLARRLLATQQWCPLRWSEAALRDVLDVHEVYDALIQAWYESLPPDLALPSSAGDEAAGMDELCILLRDRYLSMQELLCRPLVRLAPNQRRRPGPVAGPSSVHCQLGSAGLSAQDSDDTATLAS</sequence>
<organism evidence="1 2">
    <name type="scientific">Colletotrichum salicis</name>
    <dbReference type="NCBI Taxonomy" id="1209931"/>
    <lineage>
        <taxon>Eukaryota</taxon>
        <taxon>Fungi</taxon>
        <taxon>Dikarya</taxon>
        <taxon>Ascomycota</taxon>
        <taxon>Pezizomycotina</taxon>
        <taxon>Sordariomycetes</taxon>
        <taxon>Hypocreomycetidae</taxon>
        <taxon>Glomerellales</taxon>
        <taxon>Glomerellaceae</taxon>
        <taxon>Colletotrichum</taxon>
        <taxon>Colletotrichum acutatum species complex</taxon>
    </lineage>
</organism>
<evidence type="ECO:0000313" key="1">
    <source>
        <dbReference type="EMBL" id="KXH65906.1"/>
    </source>
</evidence>
<reference evidence="1 2" key="1">
    <citation type="submission" date="2014-02" db="EMBL/GenBank/DDBJ databases">
        <title>The genome sequence of Colletotrichum salicis CBS 607.94.</title>
        <authorList>
            <person name="Baroncelli R."/>
            <person name="Thon M.R."/>
        </authorList>
    </citation>
    <scope>NUCLEOTIDE SEQUENCE [LARGE SCALE GENOMIC DNA]</scope>
    <source>
        <strain evidence="1 2">CBS 607.94</strain>
    </source>
</reference>
<dbReference type="AlphaFoldDB" id="A0A135UZT7"/>
<accession>A0A135UZT7</accession>
<dbReference type="STRING" id="1209931.A0A135UZT7"/>
<protein>
    <submittedName>
        <fullName evidence="1">Uncharacterized protein</fullName>
    </submittedName>
</protein>
<dbReference type="OrthoDB" id="4356994at2759"/>